<feature type="domain" description="Type I restriction modification DNA specificity" evidence="4">
    <location>
        <begin position="2"/>
        <end position="180"/>
    </location>
</feature>
<evidence type="ECO:0000259" key="4">
    <source>
        <dbReference type="Pfam" id="PF01420"/>
    </source>
</evidence>
<keyword evidence="3" id="KW-0238">DNA-binding</keyword>
<protein>
    <submittedName>
        <fullName evidence="5">Type I restriction enzyme S subunit</fullName>
        <ecNumber evidence="5">3.1.21.3</ecNumber>
    </submittedName>
</protein>
<dbReference type="SUPFAM" id="SSF116734">
    <property type="entry name" value="DNA methylase specificity domain"/>
    <property type="match status" value="2"/>
</dbReference>
<evidence type="ECO:0000256" key="3">
    <source>
        <dbReference type="ARBA" id="ARBA00023125"/>
    </source>
</evidence>
<dbReference type="CDD" id="cd17243">
    <property type="entry name" value="RMtype1_S_AchA6I-TRD2-CR2_like"/>
    <property type="match status" value="1"/>
</dbReference>
<evidence type="ECO:0000313" key="5">
    <source>
        <dbReference type="EMBL" id="MDP9764468.1"/>
    </source>
</evidence>
<evidence type="ECO:0000256" key="2">
    <source>
        <dbReference type="ARBA" id="ARBA00022747"/>
    </source>
</evidence>
<dbReference type="InterPro" id="IPR044946">
    <property type="entry name" value="Restrct_endonuc_typeI_TRD_sf"/>
</dbReference>
<evidence type="ECO:0000313" key="6">
    <source>
        <dbReference type="Proteomes" id="UP001232163"/>
    </source>
</evidence>
<organism evidence="5 6">
    <name type="scientific">Deinococcus enclensis</name>
    <dbReference type="NCBI Taxonomy" id="1049582"/>
    <lineage>
        <taxon>Bacteria</taxon>
        <taxon>Thermotogati</taxon>
        <taxon>Deinococcota</taxon>
        <taxon>Deinococci</taxon>
        <taxon>Deinococcales</taxon>
        <taxon>Deinococcaceae</taxon>
        <taxon>Deinococcus</taxon>
    </lineage>
</organism>
<accession>A0ABT9MD20</accession>
<dbReference type="InterPro" id="IPR000055">
    <property type="entry name" value="Restrct_endonuc_typeI_TRD"/>
</dbReference>
<evidence type="ECO:0000256" key="1">
    <source>
        <dbReference type="ARBA" id="ARBA00010923"/>
    </source>
</evidence>
<dbReference type="InterPro" id="IPR052021">
    <property type="entry name" value="Type-I_RS_S_subunit"/>
</dbReference>
<dbReference type="PANTHER" id="PTHR30408:SF12">
    <property type="entry name" value="TYPE I RESTRICTION ENZYME MJAVIII SPECIFICITY SUBUNIT"/>
    <property type="match status" value="1"/>
</dbReference>
<comment type="similarity">
    <text evidence="1">Belongs to the type-I restriction system S methylase family.</text>
</comment>
<gene>
    <name evidence="5" type="ORF">QO006_001893</name>
</gene>
<dbReference type="PANTHER" id="PTHR30408">
    <property type="entry name" value="TYPE-1 RESTRICTION ENZYME ECOKI SPECIFICITY PROTEIN"/>
    <property type="match status" value="1"/>
</dbReference>
<dbReference type="Gene3D" id="3.90.220.20">
    <property type="entry name" value="DNA methylase specificity domains"/>
    <property type="match status" value="2"/>
</dbReference>
<dbReference type="Proteomes" id="UP001232163">
    <property type="component" value="Unassembled WGS sequence"/>
</dbReference>
<keyword evidence="2" id="KW-0680">Restriction system</keyword>
<proteinExistence type="inferred from homology"/>
<dbReference type="RefSeq" id="WP_307466009.1">
    <property type="nucleotide sequence ID" value="NZ_JAURUR010000004.1"/>
</dbReference>
<dbReference type="EC" id="3.1.21.3" evidence="5"/>
<keyword evidence="5" id="KW-0378">Hydrolase</keyword>
<dbReference type="GO" id="GO:0009035">
    <property type="term" value="F:type I site-specific deoxyribonuclease activity"/>
    <property type="evidence" value="ECO:0007669"/>
    <property type="project" value="UniProtKB-EC"/>
</dbReference>
<sequence>MQRVKLKTFAAVSGGKRLPKGEEVTDGPSNHRYLRIVDMSEEGVIKEGIKYISQSASQQITRYRIFKDELYISIAGTIGRVGIIDDELSGINLTENAAKINVTADDFLPKYVLYSLRSSDVQKQVKGLVGGAAQPKLGLYKVEELEVIQLPLPTQRKIAAILSAYDDLIENNTRRVRVLEQMARALYREWFVEYRYPGHEQAQWVEDEAGRRPQGWEWVKFTDTAMVLSGGTPKTTEPSFWDGDIPFYTPKDSPDGFYVTSTEKSITQAGLKKCNSRLYPKDTVFITARGTVGNLALASGNMAMNQSCYALDSRAGLGQYFLFLLVEQLVSGLKKQATGAVFDAITVATFEKTQVLKPTKEVLDAFATRVKPLFDASLSLTRRNANLRQTRDLLLPRLVSGELDVSGLRVAGVEGEVEEMAKVKDER</sequence>
<reference evidence="5 6" key="1">
    <citation type="submission" date="2023-07" db="EMBL/GenBank/DDBJ databases">
        <title>Genomic Encyclopedia of Type Strains, Phase IV (KMG-IV): sequencing the most valuable type-strain genomes for metagenomic binning, comparative biology and taxonomic classification.</title>
        <authorList>
            <person name="Goeker M."/>
        </authorList>
    </citation>
    <scope>NUCLEOTIDE SEQUENCE [LARGE SCALE GENOMIC DNA]</scope>
    <source>
        <strain evidence="5 6">NIO-1023</strain>
    </source>
</reference>
<keyword evidence="6" id="KW-1185">Reference proteome</keyword>
<dbReference type="CDD" id="cd17256">
    <property type="entry name" value="RMtype1_S_EcoJA65PI-TRD1-CR1_like"/>
    <property type="match status" value="1"/>
</dbReference>
<dbReference type="Gene3D" id="1.10.287.1120">
    <property type="entry name" value="Bipartite methylase S protein"/>
    <property type="match status" value="1"/>
</dbReference>
<name>A0ABT9MD20_9DEIO</name>
<dbReference type="EMBL" id="JAURUR010000004">
    <property type="protein sequence ID" value="MDP9764468.1"/>
    <property type="molecule type" value="Genomic_DNA"/>
</dbReference>
<comment type="caution">
    <text evidence="5">The sequence shown here is derived from an EMBL/GenBank/DDBJ whole genome shotgun (WGS) entry which is preliminary data.</text>
</comment>
<dbReference type="Pfam" id="PF01420">
    <property type="entry name" value="Methylase_S"/>
    <property type="match status" value="2"/>
</dbReference>
<feature type="domain" description="Type I restriction modification DNA specificity" evidence="4">
    <location>
        <begin position="213"/>
        <end position="361"/>
    </location>
</feature>